<sequence length="623" mass="67905">MHRRRPSGGGGGGGDGDGGGGDSLMERLPLSIINEILEKLEVESLCSSACACRTLRSSASQVLSSLSTLDLSSSISPDVLTLNRILYRLRGLKSLTLDCLRLGDSSVCSFLGDHIQELNLLKGLSLSYHVLASIGRRCPNLRVLGLELIGHNSPKMFKRNLLVMLKSLSYLESLCIKVRGTELDDAYGFQSIELSLPKTIKILKLQPLLVKDAIQLIRALGDGGNFLMKSTNLSPGFRLQSLSLALNIISDNLMISIANSLHFLVELDLEDKPTTEPLPPYDLTNTGLQSLGSCQHLTGLSLVRKNHPISFKRVTDMGMFLLSECCKGLESVRLGGFSKVSDAGFAAILHSCHNLKKFEVRNASLLSDLTFHDICGAPCSLLEVKLWSCNLITSESVTELADYSNLEVLDLSGCRSIADSCLSCVSSFYKLTTLNLEGADVTDGGLEILGKGNSPITRLCLRGCKRINDKGIDLLVNSGGKLSKTLSALDMGYLPGISDKAIFTIASFASSVTELCIRNCFYVTDASMTQLASRGRFGDGKKFLRRLDVFDCRGLSDKLLELLKKPSFRGLQWLGVGSTRLTGKGLNRKGKEVFNEICNERPWLTLCLEGCEMGCHDGWHFHF</sequence>
<protein>
    <submittedName>
        <fullName evidence="3">F-box protein</fullName>
    </submittedName>
</protein>
<dbReference type="SUPFAM" id="SSF52047">
    <property type="entry name" value="RNI-like"/>
    <property type="match status" value="2"/>
</dbReference>
<dbReference type="InParanoid" id="A0A2R6Q799"/>
<gene>
    <name evidence="3" type="ORF">CEY00_Acc21539</name>
</gene>
<dbReference type="STRING" id="1590841.A0A2R6Q799"/>
<dbReference type="OMA" id="GWQFHRS"/>
<dbReference type="OrthoDB" id="2585512at2759"/>
<dbReference type="Gene3D" id="3.80.10.10">
    <property type="entry name" value="Ribonuclease Inhibitor"/>
    <property type="match status" value="2"/>
</dbReference>
<comment type="caution">
    <text evidence="3">The sequence shown here is derived from an EMBL/GenBank/DDBJ whole genome shotgun (WGS) entry which is preliminary data.</text>
</comment>
<dbReference type="AlphaFoldDB" id="A0A2R6Q799"/>
<organism evidence="3 4">
    <name type="scientific">Actinidia chinensis var. chinensis</name>
    <name type="common">Chinese soft-hair kiwi</name>
    <dbReference type="NCBI Taxonomy" id="1590841"/>
    <lineage>
        <taxon>Eukaryota</taxon>
        <taxon>Viridiplantae</taxon>
        <taxon>Streptophyta</taxon>
        <taxon>Embryophyta</taxon>
        <taxon>Tracheophyta</taxon>
        <taxon>Spermatophyta</taxon>
        <taxon>Magnoliopsida</taxon>
        <taxon>eudicotyledons</taxon>
        <taxon>Gunneridae</taxon>
        <taxon>Pentapetalae</taxon>
        <taxon>asterids</taxon>
        <taxon>Ericales</taxon>
        <taxon>Actinidiaceae</taxon>
        <taxon>Actinidia</taxon>
    </lineage>
</organism>
<evidence type="ECO:0000313" key="4">
    <source>
        <dbReference type="Proteomes" id="UP000241394"/>
    </source>
</evidence>
<proteinExistence type="predicted"/>
<feature type="compositionally biased region" description="Gly residues" evidence="1">
    <location>
        <begin position="7"/>
        <end position="20"/>
    </location>
</feature>
<dbReference type="Gramene" id="PSS03156">
    <property type="protein sequence ID" value="PSS03156"/>
    <property type="gene ID" value="CEY00_Acc21539"/>
</dbReference>
<dbReference type="InterPro" id="IPR057207">
    <property type="entry name" value="FBXL15_LRR"/>
</dbReference>
<evidence type="ECO:0000313" key="3">
    <source>
        <dbReference type="EMBL" id="PSS03156.1"/>
    </source>
</evidence>
<dbReference type="Proteomes" id="UP000241394">
    <property type="component" value="Chromosome LG19"/>
</dbReference>
<dbReference type="SMART" id="SM00367">
    <property type="entry name" value="LRR_CC"/>
    <property type="match status" value="10"/>
</dbReference>
<dbReference type="InterPro" id="IPR001810">
    <property type="entry name" value="F-box_dom"/>
</dbReference>
<dbReference type="InterPro" id="IPR032675">
    <property type="entry name" value="LRR_dom_sf"/>
</dbReference>
<reference evidence="4" key="2">
    <citation type="journal article" date="2018" name="BMC Genomics">
        <title>A manually annotated Actinidia chinensis var. chinensis (kiwifruit) genome highlights the challenges associated with draft genomes and gene prediction in plants.</title>
        <authorList>
            <person name="Pilkington S.M."/>
            <person name="Crowhurst R."/>
            <person name="Hilario E."/>
            <person name="Nardozza S."/>
            <person name="Fraser L."/>
            <person name="Peng Y."/>
            <person name="Gunaseelan K."/>
            <person name="Simpson R."/>
            <person name="Tahir J."/>
            <person name="Deroles S.C."/>
            <person name="Templeton K."/>
            <person name="Luo Z."/>
            <person name="Davy M."/>
            <person name="Cheng C."/>
            <person name="McNeilage M."/>
            <person name="Scaglione D."/>
            <person name="Liu Y."/>
            <person name="Zhang Q."/>
            <person name="Datson P."/>
            <person name="De Silva N."/>
            <person name="Gardiner S.E."/>
            <person name="Bassett H."/>
            <person name="Chagne D."/>
            <person name="McCallum J."/>
            <person name="Dzierzon H."/>
            <person name="Deng C."/>
            <person name="Wang Y.Y."/>
            <person name="Barron L."/>
            <person name="Manako K."/>
            <person name="Bowen J."/>
            <person name="Foster T.M."/>
            <person name="Erridge Z.A."/>
            <person name="Tiffin H."/>
            <person name="Waite C.N."/>
            <person name="Davies K.M."/>
            <person name="Grierson E.P."/>
            <person name="Laing W.A."/>
            <person name="Kirk R."/>
            <person name="Chen X."/>
            <person name="Wood M."/>
            <person name="Montefiori M."/>
            <person name="Brummell D.A."/>
            <person name="Schwinn K.E."/>
            <person name="Catanach A."/>
            <person name="Fullerton C."/>
            <person name="Li D."/>
            <person name="Meiyalaghan S."/>
            <person name="Nieuwenhuizen N."/>
            <person name="Read N."/>
            <person name="Prakash R."/>
            <person name="Hunter D."/>
            <person name="Zhang H."/>
            <person name="McKenzie M."/>
            <person name="Knabel M."/>
            <person name="Harris A."/>
            <person name="Allan A.C."/>
            <person name="Gleave A."/>
            <person name="Chen A."/>
            <person name="Janssen B.J."/>
            <person name="Plunkett B."/>
            <person name="Ampomah-Dwamena C."/>
            <person name="Voogd C."/>
            <person name="Leif D."/>
            <person name="Lafferty D."/>
            <person name="Souleyre E.J.F."/>
            <person name="Varkonyi-Gasic E."/>
            <person name="Gambi F."/>
            <person name="Hanley J."/>
            <person name="Yao J.L."/>
            <person name="Cheung J."/>
            <person name="David K.M."/>
            <person name="Warren B."/>
            <person name="Marsh K."/>
            <person name="Snowden K.C."/>
            <person name="Lin-Wang K."/>
            <person name="Brian L."/>
            <person name="Martinez-Sanchez M."/>
            <person name="Wang M."/>
            <person name="Ileperuma N."/>
            <person name="Macnee N."/>
            <person name="Campin R."/>
            <person name="McAtee P."/>
            <person name="Drummond R.S.M."/>
            <person name="Espley R.V."/>
            <person name="Ireland H.S."/>
            <person name="Wu R."/>
            <person name="Atkinson R.G."/>
            <person name="Karunairetnam S."/>
            <person name="Bulley S."/>
            <person name="Chunkath S."/>
            <person name="Hanley Z."/>
            <person name="Storey R."/>
            <person name="Thrimawithana A.H."/>
            <person name="Thomson S."/>
            <person name="David C."/>
            <person name="Testolin R."/>
            <person name="Huang H."/>
            <person name="Hellens R.P."/>
            <person name="Schaffer R.J."/>
        </authorList>
    </citation>
    <scope>NUCLEOTIDE SEQUENCE [LARGE SCALE GENOMIC DNA]</scope>
    <source>
        <strain evidence="4">cv. Red5</strain>
    </source>
</reference>
<dbReference type="Pfam" id="PF25372">
    <property type="entry name" value="DUF7885"/>
    <property type="match status" value="1"/>
</dbReference>
<dbReference type="FunCoup" id="A0A2R6Q799">
    <property type="interactions" value="942"/>
</dbReference>
<evidence type="ECO:0000259" key="2">
    <source>
        <dbReference type="SMART" id="SM00256"/>
    </source>
</evidence>
<keyword evidence="4" id="KW-1185">Reference proteome</keyword>
<feature type="region of interest" description="Disordered" evidence="1">
    <location>
        <begin position="1"/>
        <end position="20"/>
    </location>
</feature>
<reference evidence="3 4" key="1">
    <citation type="submission" date="2017-07" db="EMBL/GenBank/DDBJ databases">
        <title>An improved, manually edited Actinidia chinensis var. chinensis (kiwifruit) genome highlights the challenges associated with draft genomes and gene prediction in plants.</title>
        <authorList>
            <person name="Pilkington S."/>
            <person name="Crowhurst R."/>
            <person name="Hilario E."/>
            <person name="Nardozza S."/>
            <person name="Fraser L."/>
            <person name="Peng Y."/>
            <person name="Gunaseelan K."/>
            <person name="Simpson R."/>
            <person name="Tahir J."/>
            <person name="Deroles S."/>
            <person name="Templeton K."/>
            <person name="Luo Z."/>
            <person name="Davy M."/>
            <person name="Cheng C."/>
            <person name="Mcneilage M."/>
            <person name="Scaglione D."/>
            <person name="Liu Y."/>
            <person name="Zhang Q."/>
            <person name="Datson P."/>
            <person name="De Silva N."/>
            <person name="Gardiner S."/>
            <person name="Bassett H."/>
            <person name="Chagne D."/>
            <person name="Mccallum J."/>
            <person name="Dzierzon H."/>
            <person name="Deng C."/>
            <person name="Wang Y.-Y."/>
            <person name="Barron N."/>
            <person name="Manako K."/>
            <person name="Bowen J."/>
            <person name="Foster T."/>
            <person name="Erridge Z."/>
            <person name="Tiffin H."/>
            <person name="Waite C."/>
            <person name="Davies K."/>
            <person name="Grierson E."/>
            <person name="Laing W."/>
            <person name="Kirk R."/>
            <person name="Chen X."/>
            <person name="Wood M."/>
            <person name="Montefiori M."/>
            <person name="Brummell D."/>
            <person name="Schwinn K."/>
            <person name="Catanach A."/>
            <person name="Fullerton C."/>
            <person name="Li D."/>
            <person name="Meiyalaghan S."/>
            <person name="Nieuwenhuizen N."/>
            <person name="Read N."/>
            <person name="Prakash R."/>
            <person name="Hunter D."/>
            <person name="Zhang H."/>
            <person name="Mckenzie M."/>
            <person name="Knabel M."/>
            <person name="Harris A."/>
            <person name="Allan A."/>
            <person name="Chen A."/>
            <person name="Janssen B."/>
            <person name="Plunkett B."/>
            <person name="Dwamena C."/>
            <person name="Voogd C."/>
            <person name="Leif D."/>
            <person name="Lafferty D."/>
            <person name="Souleyre E."/>
            <person name="Varkonyi-Gasic E."/>
            <person name="Gambi F."/>
            <person name="Hanley J."/>
            <person name="Yao J.-L."/>
            <person name="Cheung J."/>
            <person name="David K."/>
            <person name="Warren B."/>
            <person name="Marsh K."/>
            <person name="Snowden K."/>
            <person name="Lin-Wang K."/>
            <person name="Brian L."/>
            <person name="Martinez-Sanchez M."/>
            <person name="Wang M."/>
            <person name="Ileperuma N."/>
            <person name="Macnee N."/>
            <person name="Campin R."/>
            <person name="Mcatee P."/>
            <person name="Drummond R."/>
            <person name="Espley R."/>
            <person name="Ireland H."/>
            <person name="Wu R."/>
            <person name="Atkinson R."/>
            <person name="Karunairetnam S."/>
            <person name="Bulley S."/>
            <person name="Chunkath S."/>
            <person name="Hanley Z."/>
            <person name="Storey R."/>
            <person name="Thrimawithana A."/>
            <person name="Thomson S."/>
            <person name="David C."/>
            <person name="Testolin R."/>
        </authorList>
    </citation>
    <scope>NUCLEOTIDE SEQUENCE [LARGE SCALE GENOMIC DNA]</scope>
    <source>
        <strain evidence="4">cv. Red5</strain>
        <tissue evidence="3">Young leaf</tissue>
    </source>
</reference>
<dbReference type="InterPro" id="IPR006553">
    <property type="entry name" value="Leu-rich_rpt_Cys-con_subtyp"/>
</dbReference>
<dbReference type="GO" id="GO:0019005">
    <property type="term" value="C:SCF ubiquitin ligase complex"/>
    <property type="evidence" value="ECO:0007669"/>
    <property type="project" value="TreeGrafter"/>
</dbReference>
<dbReference type="Pfam" id="PF00646">
    <property type="entry name" value="F-box"/>
    <property type="match status" value="1"/>
</dbReference>
<accession>A0A2R6Q799</accession>
<dbReference type="PANTHER" id="PTHR13318">
    <property type="entry name" value="PARTNER OF PAIRED, ISOFORM B-RELATED"/>
    <property type="match status" value="1"/>
</dbReference>
<dbReference type="EMBL" id="NKQK01000019">
    <property type="protein sequence ID" value="PSS03156.1"/>
    <property type="molecule type" value="Genomic_DNA"/>
</dbReference>
<name>A0A2R6Q799_ACTCC</name>
<dbReference type="PANTHER" id="PTHR13318:SF176">
    <property type="entry name" value="F-BOX PROTEIN AT-B"/>
    <property type="match status" value="1"/>
</dbReference>
<dbReference type="GO" id="GO:0031146">
    <property type="term" value="P:SCF-dependent proteasomal ubiquitin-dependent protein catabolic process"/>
    <property type="evidence" value="ECO:0007669"/>
    <property type="project" value="TreeGrafter"/>
</dbReference>
<evidence type="ECO:0000256" key="1">
    <source>
        <dbReference type="SAM" id="MobiDB-lite"/>
    </source>
</evidence>
<dbReference type="SMART" id="SM00256">
    <property type="entry name" value="FBOX"/>
    <property type="match status" value="1"/>
</dbReference>
<feature type="domain" description="F-box" evidence="2">
    <location>
        <begin position="28"/>
        <end position="68"/>
    </location>
</feature>